<gene>
    <name evidence="3" type="ORF">ASJ30_14670</name>
</gene>
<dbReference type="EMBL" id="CP013290">
    <property type="protein sequence ID" value="APH02628.1"/>
    <property type="molecule type" value="Genomic_DNA"/>
</dbReference>
<feature type="transmembrane region" description="Helical" evidence="2">
    <location>
        <begin position="136"/>
        <end position="153"/>
    </location>
</feature>
<dbReference type="RefSeq" id="WP_072625766.1">
    <property type="nucleotide sequence ID" value="NZ_CP013290.1"/>
</dbReference>
<feature type="region of interest" description="Disordered" evidence="1">
    <location>
        <begin position="58"/>
        <end position="85"/>
    </location>
</feature>
<evidence type="ECO:0000313" key="3">
    <source>
        <dbReference type="EMBL" id="APH02628.1"/>
    </source>
</evidence>
<keyword evidence="2" id="KW-0812">Transmembrane</keyword>
<dbReference type="Proteomes" id="UP000182938">
    <property type="component" value="Chromosome"/>
</dbReference>
<feature type="transmembrane region" description="Helical" evidence="2">
    <location>
        <begin position="113"/>
        <end position="130"/>
    </location>
</feature>
<dbReference type="KEGG" id="jte:ASJ30_14670"/>
<accession>A0A1L3MJU9</accession>
<keyword evidence="2" id="KW-0472">Membrane</keyword>
<keyword evidence="2" id="KW-1133">Transmembrane helix</keyword>
<evidence type="ECO:0000313" key="4">
    <source>
        <dbReference type="Proteomes" id="UP000182938"/>
    </source>
</evidence>
<dbReference type="AlphaFoldDB" id="A0A1L3MJU9"/>
<protein>
    <submittedName>
        <fullName evidence="3">Uncharacterized protein</fullName>
    </submittedName>
</protein>
<sequence>MSTARTTSDRTAPTDLPTWAIQAEDLEAMLATNDDEVDTAAIPRLAFRDAVEEAAAPGAATVTAVEGRTTETATEAAPAAPTPDVEPAATPVGHNLRHRHASPESVAAIRRNLIAVACVLAAVVLVGAAATWLAGWIALGVWTLCVVAGAVALRRANSRYTARHSRYTARHA</sequence>
<evidence type="ECO:0000256" key="1">
    <source>
        <dbReference type="SAM" id="MobiDB-lite"/>
    </source>
</evidence>
<reference evidence="3 4" key="1">
    <citation type="submission" date="2015-11" db="EMBL/GenBank/DDBJ databases">
        <authorList>
            <person name="Zhang Y."/>
            <person name="Guo Z."/>
        </authorList>
    </citation>
    <scope>NUCLEOTIDE SEQUENCE [LARGE SCALE GENOMIC DNA]</scope>
    <source>
        <strain evidence="3 4">YFY001</strain>
    </source>
</reference>
<evidence type="ECO:0000256" key="2">
    <source>
        <dbReference type="SAM" id="Phobius"/>
    </source>
</evidence>
<keyword evidence="4" id="KW-1185">Reference proteome</keyword>
<proteinExistence type="predicted"/>
<name>A0A1L3MJU9_9MICO</name>
<organism evidence="3 4">
    <name type="scientific">Janibacter indicus</name>
    <dbReference type="NCBI Taxonomy" id="857417"/>
    <lineage>
        <taxon>Bacteria</taxon>
        <taxon>Bacillati</taxon>
        <taxon>Actinomycetota</taxon>
        <taxon>Actinomycetes</taxon>
        <taxon>Micrococcales</taxon>
        <taxon>Intrasporangiaceae</taxon>
        <taxon>Janibacter</taxon>
    </lineage>
</organism>